<keyword evidence="3" id="KW-1185">Reference proteome</keyword>
<feature type="compositionally biased region" description="Gly residues" evidence="1">
    <location>
        <begin position="436"/>
        <end position="446"/>
    </location>
</feature>
<feature type="compositionally biased region" description="Polar residues" evidence="1">
    <location>
        <begin position="253"/>
        <end position="262"/>
    </location>
</feature>
<feature type="region of interest" description="Disordered" evidence="1">
    <location>
        <begin position="39"/>
        <end position="94"/>
    </location>
</feature>
<feature type="compositionally biased region" description="Pro residues" evidence="1">
    <location>
        <begin position="66"/>
        <end position="75"/>
    </location>
</feature>
<name>A0AAD4C249_BOLED</name>
<accession>A0AAD4C249</accession>
<dbReference type="PANTHER" id="PTHR12507">
    <property type="entry name" value="REDUCED GROWTH PHENOTYPE 1 RGP1, YEAST -RELATED"/>
    <property type="match status" value="1"/>
</dbReference>
<dbReference type="InterPro" id="IPR014848">
    <property type="entry name" value="Rgp1"/>
</dbReference>
<reference evidence="2" key="2">
    <citation type="journal article" date="2020" name="Nat. Commun.">
        <title>Large-scale genome sequencing of mycorrhizal fungi provides insights into the early evolution of symbiotic traits.</title>
        <authorList>
            <person name="Miyauchi S."/>
            <person name="Kiss E."/>
            <person name="Kuo A."/>
            <person name="Drula E."/>
            <person name="Kohler A."/>
            <person name="Sanchez-Garcia M."/>
            <person name="Morin E."/>
            <person name="Andreopoulos B."/>
            <person name="Barry K.W."/>
            <person name="Bonito G."/>
            <person name="Buee M."/>
            <person name="Carver A."/>
            <person name="Chen C."/>
            <person name="Cichocki N."/>
            <person name="Clum A."/>
            <person name="Culley D."/>
            <person name="Crous P.W."/>
            <person name="Fauchery L."/>
            <person name="Girlanda M."/>
            <person name="Hayes R.D."/>
            <person name="Keri Z."/>
            <person name="LaButti K."/>
            <person name="Lipzen A."/>
            <person name="Lombard V."/>
            <person name="Magnuson J."/>
            <person name="Maillard F."/>
            <person name="Murat C."/>
            <person name="Nolan M."/>
            <person name="Ohm R.A."/>
            <person name="Pangilinan J."/>
            <person name="Pereira M.F."/>
            <person name="Perotto S."/>
            <person name="Peter M."/>
            <person name="Pfister S."/>
            <person name="Riley R."/>
            <person name="Sitrit Y."/>
            <person name="Stielow J.B."/>
            <person name="Szollosi G."/>
            <person name="Zifcakova L."/>
            <person name="Stursova M."/>
            <person name="Spatafora J.W."/>
            <person name="Tedersoo L."/>
            <person name="Vaario L.M."/>
            <person name="Yamada A."/>
            <person name="Yan M."/>
            <person name="Wang P."/>
            <person name="Xu J."/>
            <person name="Bruns T."/>
            <person name="Baldrian P."/>
            <person name="Vilgalys R."/>
            <person name="Dunand C."/>
            <person name="Henrissat B."/>
            <person name="Grigoriev I.V."/>
            <person name="Hibbett D."/>
            <person name="Nagy L.G."/>
            <person name="Martin F.M."/>
        </authorList>
    </citation>
    <scope>NUCLEOTIDE SEQUENCE</scope>
    <source>
        <strain evidence="2">BED1</strain>
    </source>
</reference>
<dbReference type="Pfam" id="PF08737">
    <property type="entry name" value="Rgp1"/>
    <property type="match status" value="1"/>
</dbReference>
<feature type="region of interest" description="Disordered" evidence="1">
    <location>
        <begin position="239"/>
        <end position="311"/>
    </location>
</feature>
<feature type="compositionally biased region" description="Pro residues" evidence="1">
    <location>
        <begin position="274"/>
        <end position="283"/>
    </location>
</feature>
<feature type="region of interest" description="Disordered" evidence="1">
    <location>
        <begin position="404"/>
        <end position="450"/>
    </location>
</feature>
<protein>
    <submittedName>
        <fullName evidence="2">Rgp1-domain-containing protein</fullName>
    </submittedName>
</protein>
<evidence type="ECO:0000256" key="1">
    <source>
        <dbReference type="SAM" id="MobiDB-lite"/>
    </source>
</evidence>
<dbReference type="Proteomes" id="UP001194468">
    <property type="component" value="Unassembled WGS sequence"/>
</dbReference>
<gene>
    <name evidence="2" type="ORF">L210DRAFT_960595</name>
</gene>
<dbReference type="EMBL" id="WHUW01000005">
    <property type="protein sequence ID" value="KAF8446407.1"/>
    <property type="molecule type" value="Genomic_DNA"/>
</dbReference>
<evidence type="ECO:0000313" key="3">
    <source>
        <dbReference type="Proteomes" id="UP001194468"/>
    </source>
</evidence>
<feature type="compositionally biased region" description="Polar residues" evidence="1">
    <location>
        <begin position="404"/>
        <end position="414"/>
    </location>
</feature>
<reference evidence="2" key="1">
    <citation type="submission" date="2019-10" db="EMBL/GenBank/DDBJ databases">
        <authorList>
            <consortium name="DOE Joint Genome Institute"/>
            <person name="Kuo A."/>
            <person name="Miyauchi S."/>
            <person name="Kiss E."/>
            <person name="Drula E."/>
            <person name="Kohler A."/>
            <person name="Sanchez-Garcia M."/>
            <person name="Andreopoulos B."/>
            <person name="Barry K.W."/>
            <person name="Bonito G."/>
            <person name="Buee M."/>
            <person name="Carver A."/>
            <person name="Chen C."/>
            <person name="Cichocki N."/>
            <person name="Clum A."/>
            <person name="Culley D."/>
            <person name="Crous P.W."/>
            <person name="Fauchery L."/>
            <person name="Girlanda M."/>
            <person name="Hayes R."/>
            <person name="Keri Z."/>
            <person name="LaButti K."/>
            <person name="Lipzen A."/>
            <person name="Lombard V."/>
            <person name="Magnuson J."/>
            <person name="Maillard F."/>
            <person name="Morin E."/>
            <person name="Murat C."/>
            <person name="Nolan M."/>
            <person name="Ohm R."/>
            <person name="Pangilinan J."/>
            <person name="Pereira M."/>
            <person name="Perotto S."/>
            <person name="Peter M."/>
            <person name="Riley R."/>
            <person name="Sitrit Y."/>
            <person name="Stielow B."/>
            <person name="Szollosi G."/>
            <person name="Zifcakova L."/>
            <person name="Stursova M."/>
            <person name="Spatafora J.W."/>
            <person name="Tedersoo L."/>
            <person name="Vaario L.-M."/>
            <person name="Yamada A."/>
            <person name="Yan M."/>
            <person name="Wang P."/>
            <person name="Xu J."/>
            <person name="Bruns T."/>
            <person name="Baldrian P."/>
            <person name="Vilgalys R."/>
            <person name="Henrissat B."/>
            <person name="Grigoriev I.V."/>
            <person name="Hibbett D."/>
            <person name="Nagy L.G."/>
            <person name="Martin F.M."/>
        </authorList>
    </citation>
    <scope>NUCLEOTIDE SEQUENCE</scope>
    <source>
        <strain evidence="2">BED1</strain>
    </source>
</reference>
<evidence type="ECO:0000313" key="2">
    <source>
        <dbReference type="EMBL" id="KAF8446407.1"/>
    </source>
</evidence>
<feature type="compositionally biased region" description="Low complexity" evidence="1">
    <location>
        <begin position="417"/>
        <end position="434"/>
    </location>
</feature>
<feature type="region of interest" description="Disordered" evidence="1">
    <location>
        <begin position="171"/>
        <end position="199"/>
    </location>
</feature>
<organism evidence="2 3">
    <name type="scientific">Boletus edulis BED1</name>
    <dbReference type="NCBI Taxonomy" id="1328754"/>
    <lineage>
        <taxon>Eukaryota</taxon>
        <taxon>Fungi</taxon>
        <taxon>Dikarya</taxon>
        <taxon>Basidiomycota</taxon>
        <taxon>Agaricomycotina</taxon>
        <taxon>Agaricomycetes</taxon>
        <taxon>Agaricomycetidae</taxon>
        <taxon>Boletales</taxon>
        <taxon>Boletineae</taxon>
        <taxon>Boletaceae</taxon>
        <taxon>Boletoideae</taxon>
        <taxon>Boletus</taxon>
    </lineage>
</organism>
<feature type="compositionally biased region" description="Pro residues" evidence="1">
    <location>
        <begin position="293"/>
        <end position="306"/>
    </location>
</feature>
<proteinExistence type="predicted"/>
<dbReference type="AlphaFoldDB" id="A0AAD4C249"/>
<comment type="caution">
    <text evidence="2">The sequence shown here is derived from an EMBL/GenBank/DDBJ whole genome shotgun (WGS) entry which is preliminary data.</text>
</comment>
<sequence>MSTDDPTAADVDPAIRVHVSPSQASYFTGEQFSVTITFTNTRTPESPKVKNSHRRGVHSISSAPLARPPTSPGVPRPTALTPPASAPVNNARDMPTRKRLIGKTDMSMVLEQKRQSLLERSRSLSIDIPTTDLPPKAADNANLSASRYVRAYSEFSDSGACVQSYPPILLTPRQGLPPTKSPLTRSPDFPLPPHHPHARKQSVADVHFHLNEVQQSSPTPPPPAMVSSSGSTFSLALDPIAETPTSPYPGTPFASSPSLTESLDQHSLKTAPHGYPPRPPPAHRPSQLGLGHGPPPPNPQSKPTPPLRNGTLVGSNSELILYSYAQLLGTVSITPLSGVAVSPDQAQTLAALRLKLLKRTVVGGGSMDITSHQRIQDRRRSHNRSASLTSSFLSLLSPSTYSAPSTPLPSSQSWAPGRSRTPSVSSVSSATPAGGQQNGVGLGLINGGTEEDVDPDVPLPTFDVQPAMLTVDLMLGPGESRTYTYTVALPDNLPPTFRGRALKFSYELVIGTCRANPSATRTTSSLGPTGANSISRVMKVPIRVYNHVAVGKVPRPYDLLWPMGKRVLTMETAPKVMDGPLKGVTQVVSPCKDSSRSLEDLRDYGRRLLATFSDPDATDIGRIKMPLEAISPAQSEFEREREGDGGALTGCREAVEILTRNPKKVSYDVNKDGVKVAVLTFTKSAYRLGETVLGVVELNERQSRSRVLSLSAMLESQETLPSQIASAGNLRHMRRVHAEHHASLVSSVLRTTFSLDIPSDASPAFQVQLSETGHSAIAGGLLWRVRLSLLVAVAAETSQMSADGVWLKQLAPDGPAGGWGTPYKAYPSIAPKERPQRDDEAEPSVPWAQYFVSSFLGTAEREYHDGDEAEDEDETKAMRVEEDEWKEMAVETVECEVAINVWPGNTLFKAMDVVFDV</sequence>